<evidence type="ECO:0000313" key="3">
    <source>
        <dbReference type="Proteomes" id="UP000823775"/>
    </source>
</evidence>
<accession>A0ABS8WVR1</accession>
<keyword evidence="1" id="KW-0472">Membrane</keyword>
<organism evidence="2 3">
    <name type="scientific">Datura stramonium</name>
    <name type="common">Jimsonweed</name>
    <name type="synonym">Common thornapple</name>
    <dbReference type="NCBI Taxonomy" id="4076"/>
    <lineage>
        <taxon>Eukaryota</taxon>
        <taxon>Viridiplantae</taxon>
        <taxon>Streptophyta</taxon>
        <taxon>Embryophyta</taxon>
        <taxon>Tracheophyta</taxon>
        <taxon>Spermatophyta</taxon>
        <taxon>Magnoliopsida</taxon>
        <taxon>eudicotyledons</taxon>
        <taxon>Gunneridae</taxon>
        <taxon>Pentapetalae</taxon>
        <taxon>asterids</taxon>
        <taxon>lamiids</taxon>
        <taxon>Solanales</taxon>
        <taxon>Solanaceae</taxon>
        <taxon>Solanoideae</taxon>
        <taxon>Datureae</taxon>
        <taxon>Datura</taxon>
    </lineage>
</organism>
<dbReference type="EMBL" id="JACEIK010015552">
    <property type="protein sequence ID" value="MCE3217045.1"/>
    <property type="molecule type" value="Genomic_DNA"/>
</dbReference>
<dbReference type="Pfam" id="PF13692">
    <property type="entry name" value="Glyco_trans_1_4"/>
    <property type="match status" value="1"/>
</dbReference>
<keyword evidence="1" id="KW-1133">Transmembrane helix</keyword>
<dbReference type="PANTHER" id="PTHR46656">
    <property type="entry name" value="PUTATIVE-RELATED"/>
    <property type="match status" value="1"/>
</dbReference>
<protein>
    <recommendedName>
        <fullName evidence="4">Glycosyl transferase family 1 domain-containing protein</fullName>
    </recommendedName>
</protein>
<keyword evidence="3" id="KW-1185">Reference proteome</keyword>
<gene>
    <name evidence="2" type="ORF">HAX54_010170</name>
</gene>
<dbReference type="Proteomes" id="UP000823775">
    <property type="component" value="Unassembled WGS sequence"/>
</dbReference>
<evidence type="ECO:0000256" key="1">
    <source>
        <dbReference type="SAM" id="Phobius"/>
    </source>
</evidence>
<name>A0ABS8WVR1_DATST</name>
<reference evidence="2 3" key="1">
    <citation type="journal article" date="2021" name="BMC Genomics">
        <title>Datura genome reveals duplications of psychoactive alkaloid biosynthetic genes and high mutation rate following tissue culture.</title>
        <authorList>
            <person name="Rajewski A."/>
            <person name="Carter-House D."/>
            <person name="Stajich J."/>
            <person name="Litt A."/>
        </authorList>
    </citation>
    <scope>NUCLEOTIDE SEQUENCE [LARGE SCALE GENOMIC DNA]</scope>
    <source>
        <strain evidence="2">AR-01</strain>
    </source>
</reference>
<evidence type="ECO:0000313" key="2">
    <source>
        <dbReference type="EMBL" id="MCE3217045.1"/>
    </source>
</evidence>
<proteinExistence type="predicted"/>
<dbReference type="SUPFAM" id="SSF53756">
    <property type="entry name" value="UDP-Glycosyltransferase/glycogen phosphorylase"/>
    <property type="match status" value="1"/>
</dbReference>
<evidence type="ECO:0008006" key="4">
    <source>
        <dbReference type="Google" id="ProtNLM"/>
    </source>
</evidence>
<dbReference type="PANTHER" id="PTHR46656:SF3">
    <property type="entry name" value="PUTATIVE-RELATED"/>
    <property type="match status" value="1"/>
</dbReference>
<feature type="transmembrane region" description="Helical" evidence="1">
    <location>
        <begin position="30"/>
        <end position="47"/>
    </location>
</feature>
<sequence>MDSAERPDPGRRPPLPPPGRTLPFISKLKLFYLLSILVLLLAISFSVSKTDHFKKLFLRLTLSPYPSFLKKLLNLLHPFTVINSQKQTSRNPIYTAPYCVLWMAPFLSGGGYSSEAWSYILALHDYSMRKNSSFRLKIEQHGDLENLEFWEGLPLEMRNLAIQLHQTQCRLNETVVVCHSEPGAWYPPLFETLPCPPIGYGHFRAVVGRTMFETDRVNDEHVKRCNLLDFIWVPTDFHVKTFTESGVDPLKTLKIVQPVDLEFFDPLKYEQLDFGSIGNLVMGSPSHGSNLGKQFVFLSIFKWEYRKGWDVLLQSYLKEFSGAEDVALYLLTNPYHSDRDFGNKIVEYVENSDLEEPKDGWAPVYVIDEHIAQVDMPRLYKAANAFVLPSRGEGWGRPVVEAMAMTLPVIATNWSGPTEFMTEDNSYPLPVDSMSEVTEGPFKGHLWAEPSVNKLQMLMRHVMRNHEEAKARGKQARDDMMSSFSPEVVAGIVNDHIERIIDHTQ</sequence>
<keyword evidence="1" id="KW-0812">Transmembrane</keyword>
<dbReference type="Gene3D" id="3.40.50.2000">
    <property type="entry name" value="Glycogen Phosphorylase B"/>
    <property type="match status" value="1"/>
</dbReference>
<comment type="caution">
    <text evidence="2">The sequence shown here is derived from an EMBL/GenBank/DDBJ whole genome shotgun (WGS) entry which is preliminary data.</text>
</comment>